<gene>
    <name evidence="3" type="primary">LOC111302551</name>
</gene>
<accession>A0A6P5ZP33</accession>
<keyword evidence="1" id="KW-0472">Membrane</keyword>
<keyword evidence="1" id="KW-1133">Transmembrane helix</keyword>
<feature type="transmembrane region" description="Helical" evidence="1">
    <location>
        <begin position="19"/>
        <end position="35"/>
    </location>
</feature>
<keyword evidence="1" id="KW-0812">Transmembrane</keyword>
<dbReference type="KEGG" id="dzi:111302551"/>
<evidence type="ECO:0000313" key="2">
    <source>
        <dbReference type="Proteomes" id="UP000515121"/>
    </source>
</evidence>
<name>A0A6P5ZP33_DURZI</name>
<reference evidence="3" key="1">
    <citation type="submission" date="2025-08" db="UniProtKB">
        <authorList>
            <consortium name="RefSeq"/>
        </authorList>
    </citation>
    <scope>IDENTIFICATION</scope>
    <source>
        <tissue evidence="3">Fruit stalk</tissue>
    </source>
</reference>
<feature type="transmembrane region" description="Helical" evidence="1">
    <location>
        <begin position="108"/>
        <end position="129"/>
    </location>
</feature>
<evidence type="ECO:0000256" key="1">
    <source>
        <dbReference type="SAM" id="Phobius"/>
    </source>
</evidence>
<dbReference type="OrthoDB" id="1929320at2759"/>
<organism evidence="2 3">
    <name type="scientific">Durio zibethinus</name>
    <name type="common">Durian</name>
    <dbReference type="NCBI Taxonomy" id="66656"/>
    <lineage>
        <taxon>Eukaryota</taxon>
        <taxon>Viridiplantae</taxon>
        <taxon>Streptophyta</taxon>
        <taxon>Embryophyta</taxon>
        <taxon>Tracheophyta</taxon>
        <taxon>Spermatophyta</taxon>
        <taxon>Magnoliopsida</taxon>
        <taxon>eudicotyledons</taxon>
        <taxon>Gunneridae</taxon>
        <taxon>Pentapetalae</taxon>
        <taxon>rosids</taxon>
        <taxon>malvids</taxon>
        <taxon>Malvales</taxon>
        <taxon>Malvaceae</taxon>
        <taxon>Helicteroideae</taxon>
        <taxon>Durio</taxon>
    </lineage>
</organism>
<dbReference type="Proteomes" id="UP000515121">
    <property type="component" value="Unplaced"/>
</dbReference>
<evidence type="ECO:0000313" key="3">
    <source>
        <dbReference type="RefSeq" id="XP_022754145.1"/>
    </source>
</evidence>
<dbReference type="RefSeq" id="XP_022754145.1">
    <property type="nucleotide sequence ID" value="XM_022898410.1"/>
</dbReference>
<proteinExistence type="predicted"/>
<sequence>MESIAPTCRSSRSFSSEKWVAIVLTILAVVSPLYINQKPVSEPEREEQSMDLSSSYERLVAIGLIDLGVVSPLYINRGTVSEREPDEQPINSASWLPLLSYTKFDPNWIYRVGGSAGILLVLLVLAFVLKCKASDLN</sequence>
<keyword evidence="2" id="KW-1185">Reference proteome</keyword>
<dbReference type="GeneID" id="111302551"/>
<protein>
    <submittedName>
        <fullName evidence="3">Uncharacterized protein LOC111302551</fullName>
    </submittedName>
</protein>
<dbReference type="AlphaFoldDB" id="A0A6P5ZP33"/>
<dbReference type="PANTHER" id="PTHR35758">
    <property type="entry name" value="TRANSMEMBRANE PROTEIN"/>
    <property type="match status" value="1"/>
</dbReference>
<dbReference type="PANTHER" id="PTHR35758:SF2">
    <property type="entry name" value="TRANSMEMBRANE PROTEIN"/>
    <property type="match status" value="1"/>
</dbReference>